<proteinExistence type="predicted"/>
<evidence type="ECO:0000313" key="1">
    <source>
        <dbReference type="EMBL" id="SDW12015.1"/>
    </source>
</evidence>
<reference evidence="1 2" key="1">
    <citation type="submission" date="2016-10" db="EMBL/GenBank/DDBJ databases">
        <authorList>
            <person name="de Groot N.N."/>
        </authorList>
    </citation>
    <scope>NUCLEOTIDE SEQUENCE [LARGE SCALE GENOMIC DNA]</scope>
    <source>
        <strain evidence="1 2">DSM 23126</strain>
    </source>
</reference>
<gene>
    <name evidence="1" type="ORF">SAMN05421781_0511</name>
</gene>
<dbReference type="EMBL" id="FNNC01000001">
    <property type="protein sequence ID" value="SDW12015.1"/>
    <property type="molecule type" value="Genomic_DNA"/>
</dbReference>
<accession>A0A1H2QY30</accession>
<protein>
    <submittedName>
        <fullName evidence="1">Uncharacterized protein</fullName>
    </submittedName>
</protein>
<evidence type="ECO:0000313" key="2">
    <source>
        <dbReference type="Proteomes" id="UP000199488"/>
    </source>
</evidence>
<dbReference type="Proteomes" id="UP000199488">
    <property type="component" value="Unassembled WGS sequence"/>
</dbReference>
<sequence>MVFTFEEFATETKQSVKAGQSNELKFINYVIKEEKNFPNDYTFYPKYIFTGEATEAEIYFIYPEKVIVCWSEENQDFKRNFYTRSIYSKLRESFFTSDTDSKFAGSLIYDNFTLDLDAYTDTNEAHVPKAREAIERISSEL</sequence>
<dbReference type="AlphaFoldDB" id="A0A1H2QY30"/>
<name>A0A1H2QY30_9BACI</name>
<dbReference type="RefSeq" id="WP_091610733.1">
    <property type="nucleotide sequence ID" value="NZ_FNNC01000001.1"/>
</dbReference>
<organism evidence="1 2">
    <name type="scientific">Marinococcus luteus</name>
    <dbReference type="NCBI Taxonomy" id="1122204"/>
    <lineage>
        <taxon>Bacteria</taxon>
        <taxon>Bacillati</taxon>
        <taxon>Bacillota</taxon>
        <taxon>Bacilli</taxon>
        <taxon>Bacillales</taxon>
        <taxon>Bacillaceae</taxon>
        <taxon>Marinococcus</taxon>
    </lineage>
</organism>
<keyword evidence="2" id="KW-1185">Reference proteome</keyword>